<keyword evidence="2" id="KW-1185">Reference proteome</keyword>
<evidence type="ECO:0000313" key="1">
    <source>
        <dbReference type="EMBL" id="OKP08150.1"/>
    </source>
</evidence>
<proteinExistence type="predicted"/>
<comment type="caution">
    <text evidence="1">The sequence shown here is derived from an EMBL/GenBank/DDBJ whole genome shotgun (WGS) entry which is preliminary data.</text>
</comment>
<protein>
    <submittedName>
        <fullName evidence="1">Uncharacterized protein</fullName>
    </submittedName>
</protein>
<dbReference type="Proteomes" id="UP000186277">
    <property type="component" value="Unassembled WGS sequence"/>
</dbReference>
<gene>
    <name evidence="1" type="ORF">Xentx_00849</name>
</gene>
<organism evidence="1 2">
    <name type="scientific">Xenorhabdus thuongxuanensis</name>
    <dbReference type="NCBI Taxonomy" id="1873484"/>
    <lineage>
        <taxon>Bacteria</taxon>
        <taxon>Pseudomonadati</taxon>
        <taxon>Pseudomonadota</taxon>
        <taxon>Gammaproteobacteria</taxon>
        <taxon>Enterobacterales</taxon>
        <taxon>Morganellaceae</taxon>
        <taxon>Xenorhabdus</taxon>
    </lineage>
</organism>
<reference evidence="1 2" key="1">
    <citation type="submission" date="2016-09" db="EMBL/GenBank/DDBJ databases">
        <title>Xenorhabdus thuongxuanensis sp. nov. and Xenorhabdus eapokensis sp. nov., isolated from Steinernema species.</title>
        <authorList>
            <person name="Kaempfer P."/>
            <person name="Tobias N.J."/>
            <person name="Phan Ke L."/>
            <person name="Bode H.B."/>
            <person name="Glaeser S.P."/>
        </authorList>
    </citation>
    <scope>NUCLEOTIDE SEQUENCE [LARGE SCALE GENOMIC DNA]</scope>
    <source>
        <strain evidence="1 2">30TX1</strain>
    </source>
</reference>
<evidence type="ECO:0000313" key="2">
    <source>
        <dbReference type="Proteomes" id="UP000186277"/>
    </source>
</evidence>
<accession>A0A1Q5U6S2</accession>
<dbReference type="EMBL" id="MKGR01000004">
    <property type="protein sequence ID" value="OKP08150.1"/>
    <property type="molecule type" value="Genomic_DNA"/>
</dbReference>
<sequence>MASMLYGKDCGNDAIIKSLSSELNELGHVNTTHKKSARYHSLYKDINLAKSAVNPRPVRAGI</sequence>
<dbReference type="AlphaFoldDB" id="A0A1Q5U6S2"/>
<name>A0A1Q5U6S2_9GAMM</name>
<dbReference type="RefSeq" id="WP_139292429.1">
    <property type="nucleotide sequence ID" value="NZ_CAWMWP010000065.1"/>
</dbReference>